<dbReference type="GO" id="GO:0005788">
    <property type="term" value="C:endoplasmic reticulum lumen"/>
    <property type="evidence" value="ECO:0007669"/>
    <property type="project" value="UniProtKB-SubCell"/>
</dbReference>
<dbReference type="InterPro" id="IPR014912">
    <property type="entry name" value="Sep15_SelM_dom"/>
</dbReference>
<name>A0A164SXC1_DAUCS</name>
<comment type="caution">
    <text evidence="9">The sequence shown here is derived from an EMBL/GenBank/DDBJ whole genome shotgun (WGS) entry which is preliminary data.</text>
</comment>
<proteinExistence type="inferred from homology"/>
<dbReference type="EMBL" id="LNRQ01000007">
    <property type="protein sequence ID" value="KZM86796.1"/>
    <property type="molecule type" value="Genomic_DNA"/>
</dbReference>
<keyword evidence="5" id="KW-0712">Selenocysteine</keyword>
<comment type="similarity">
    <text evidence="2">Belongs to the selenoprotein M/F family.</text>
</comment>
<evidence type="ECO:0000256" key="3">
    <source>
        <dbReference type="ARBA" id="ARBA00022729"/>
    </source>
</evidence>
<dbReference type="STRING" id="79200.A0A164SXC1"/>
<dbReference type="PANTHER" id="PTHR13077:SF6">
    <property type="entry name" value="SELENOPROTEIN F"/>
    <property type="match status" value="1"/>
</dbReference>
<evidence type="ECO:0000259" key="8">
    <source>
        <dbReference type="Pfam" id="PF08806"/>
    </source>
</evidence>
<organism evidence="9">
    <name type="scientific">Daucus carota subsp. sativus</name>
    <name type="common">Carrot</name>
    <dbReference type="NCBI Taxonomy" id="79200"/>
    <lineage>
        <taxon>Eukaryota</taxon>
        <taxon>Viridiplantae</taxon>
        <taxon>Streptophyta</taxon>
        <taxon>Embryophyta</taxon>
        <taxon>Tracheophyta</taxon>
        <taxon>Spermatophyta</taxon>
        <taxon>Magnoliopsida</taxon>
        <taxon>eudicotyledons</taxon>
        <taxon>Gunneridae</taxon>
        <taxon>Pentapetalae</taxon>
        <taxon>asterids</taxon>
        <taxon>campanulids</taxon>
        <taxon>Apiales</taxon>
        <taxon>Apiaceae</taxon>
        <taxon>Apioideae</taxon>
        <taxon>Scandiceae</taxon>
        <taxon>Daucinae</taxon>
        <taxon>Daucus</taxon>
        <taxon>Daucus sect. Daucus</taxon>
    </lineage>
</organism>
<feature type="signal peptide" evidence="7">
    <location>
        <begin position="1"/>
        <end position="30"/>
    </location>
</feature>
<dbReference type="Gene3D" id="3.40.30.50">
    <property type="entry name" value="Sep15/SelM thioredoxin-like domain, active-site redox motif"/>
    <property type="match status" value="1"/>
</dbReference>
<evidence type="ECO:0000256" key="2">
    <source>
        <dbReference type="ARBA" id="ARBA00005742"/>
    </source>
</evidence>
<dbReference type="InterPro" id="IPR038219">
    <property type="entry name" value="Sep15/SelM_sf"/>
</dbReference>
<dbReference type="OMA" id="IKPHCKQ"/>
<protein>
    <recommendedName>
        <fullName evidence="6">Selenoprotein F</fullName>
    </recommendedName>
</protein>
<dbReference type="SUPFAM" id="SSF52833">
    <property type="entry name" value="Thioredoxin-like"/>
    <property type="match status" value="1"/>
</dbReference>
<dbReference type="OrthoDB" id="1910009at2759"/>
<comment type="subcellular location">
    <subcellularLocation>
        <location evidence="1">Endoplasmic reticulum lumen</location>
    </subcellularLocation>
</comment>
<evidence type="ECO:0000256" key="5">
    <source>
        <dbReference type="ARBA" id="ARBA00022933"/>
    </source>
</evidence>
<evidence type="ECO:0000256" key="7">
    <source>
        <dbReference type="SAM" id="SignalP"/>
    </source>
</evidence>
<feature type="chain" id="PRO_5007853209" description="Selenoprotein F" evidence="7">
    <location>
        <begin position="31"/>
        <end position="166"/>
    </location>
</feature>
<reference evidence="9" key="1">
    <citation type="journal article" date="2016" name="Nat. Genet.">
        <title>A high-quality carrot genome assembly provides new insights into carotenoid accumulation and asterid genome evolution.</title>
        <authorList>
            <person name="Iorizzo M."/>
            <person name="Ellison S."/>
            <person name="Senalik D."/>
            <person name="Zeng P."/>
            <person name="Satapoomin P."/>
            <person name="Huang J."/>
            <person name="Bowman M."/>
            <person name="Iovene M."/>
            <person name="Sanseverino W."/>
            <person name="Cavagnaro P."/>
            <person name="Yildiz M."/>
            <person name="Macko-Podgorni A."/>
            <person name="Moranska E."/>
            <person name="Grzebelus E."/>
            <person name="Grzebelus D."/>
            <person name="Ashrafi H."/>
            <person name="Zheng Z."/>
            <person name="Cheng S."/>
            <person name="Spooner D."/>
            <person name="Van Deynze A."/>
            <person name="Simon P."/>
        </authorList>
    </citation>
    <scope>NUCLEOTIDE SEQUENCE [LARGE SCALE GENOMIC DNA]</scope>
    <source>
        <tissue evidence="9">Leaf</tissue>
    </source>
</reference>
<evidence type="ECO:0000256" key="1">
    <source>
        <dbReference type="ARBA" id="ARBA00004319"/>
    </source>
</evidence>
<dbReference type="AlphaFoldDB" id="A0A164SXC1"/>
<dbReference type="Gramene" id="KZM86796">
    <property type="protein sequence ID" value="KZM86796"/>
    <property type="gene ID" value="DCAR_023930"/>
</dbReference>
<dbReference type="InterPro" id="IPR039992">
    <property type="entry name" value="Sep15_SelM"/>
</dbReference>
<evidence type="ECO:0000313" key="9">
    <source>
        <dbReference type="EMBL" id="KZM86796.1"/>
    </source>
</evidence>
<keyword evidence="3 7" id="KW-0732">Signal</keyword>
<keyword evidence="4" id="KW-0256">Endoplasmic reticulum</keyword>
<accession>A0A164SXC1</accession>
<dbReference type="GO" id="GO:0016491">
    <property type="term" value="F:oxidoreductase activity"/>
    <property type="evidence" value="ECO:0007669"/>
    <property type="project" value="TreeGrafter"/>
</dbReference>
<dbReference type="InterPro" id="IPR036249">
    <property type="entry name" value="Thioredoxin-like_sf"/>
</dbReference>
<dbReference type="KEGG" id="dcr:108193923"/>
<evidence type="ECO:0000256" key="4">
    <source>
        <dbReference type="ARBA" id="ARBA00022824"/>
    </source>
</evidence>
<evidence type="ECO:0000256" key="6">
    <source>
        <dbReference type="ARBA" id="ARBA00040775"/>
    </source>
</evidence>
<sequence length="166" mass="18799">MQGMMTMKKVKNGLLVYSLVALLSFSVIGAQELSSKECENLGFTGLALCSDCNSFADFVKDQELVSDCKKCCTEDSDDSMSKIIYSGAVLEVCMRKLVFYPEIVGFIEEEKEKFPTVKVNYAYNSPPKLIMLDDDGQHKETIRVDNWKREHILQFLREKVKPTSVS</sequence>
<dbReference type="Pfam" id="PF08806">
    <property type="entry name" value="Sep15_SelM"/>
    <property type="match status" value="1"/>
</dbReference>
<dbReference type="PANTHER" id="PTHR13077">
    <property type="entry name" value="SELENOPROTEIN F"/>
    <property type="match status" value="1"/>
</dbReference>
<feature type="domain" description="Selenoprotein F/M" evidence="8">
    <location>
        <begin position="87"/>
        <end position="161"/>
    </location>
</feature>
<gene>
    <name evidence="9" type="ORF">DCAR_023930</name>
</gene>